<dbReference type="AlphaFoldDB" id="A0AAD9T1I4"/>
<comment type="caution">
    <text evidence="2">The sequence shown here is derived from an EMBL/GenBank/DDBJ whole genome shotgun (WGS) entry which is preliminary data.</text>
</comment>
<name>A0AAD9T1I4_9HELO</name>
<proteinExistence type="predicted"/>
<keyword evidence="1" id="KW-1133">Transmembrane helix</keyword>
<feature type="transmembrane region" description="Helical" evidence="1">
    <location>
        <begin position="276"/>
        <end position="295"/>
    </location>
</feature>
<evidence type="ECO:0000313" key="2">
    <source>
        <dbReference type="EMBL" id="KAK2627651.1"/>
    </source>
</evidence>
<protein>
    <submittedName>
        <fullName evidence="2">Uncharacterized protein</fullName>
    </submittedName>
</protein>
<keyword evidence="1" id="KW-0812">Transmembrane</keyword>
<evidence type="ECO:0000313" key="3">
    <source>
        <dbReference type="Proteomes" id="UP001285354"/>
    </source>
</evidence>
<reference evidence="2" key="1">
    <citation type="submission" date="2023-06" db="EMBL/GenBank/DDBJ databases">
        <title>Draft genome of Marssonina rosae.</title>
        <authorList>
            <person name="Cheng Q."/>
        </authorList>
    </citation>
    <scope>NUCLEOTIDE SEQUENCE</scope>
    <source>
        <strain evidence="2">R4</strain>
    </source>
</reference>
<gene>
    <name evidence="2" type="ORF">QTJ16_002297</name>
</gene>
<dbReference type="PANTHER" id="PTHR35394:SF5">
    <property type="entry name" value="DUF3176 DOMAIN-CONTAINING PROTEIN"/>
    <property type="match status" value="1"/>
</dbReference>
<organism evidence="2 3">
    <name type="scientific">Diplocarpon rosae</name>
    <dbReference type="NCBI Taxonomy" id="946125"/>
    <lineage>
        <taxon>Eukaryota</taxon>
        <taxon>Fungi</taxon>
        <taxon>Dikarya</taxon>
        <taxon>Ascomycota</taxon>
        <taxon>Pezizomycotina</taxon>
        <taxon>Leotiomycetes</taxon>
        <taxon>Helotiales</taxon>
        <taxon>Drepanopezizaceae</taxon>
        <taxon>Diplocarpon</taxon>
    </lineage>
</organism>
<sequence length="362" mass="38911">MRAAIYNGILAQDIQPLSVPCSTGNCTWPIVPSLGVCGECSASSFRTSCNATYCNHTMPTGTVFSVPSTLKFQNPLFQVTTHSTGGSRYNYSSEETAYVGVFDAIGVPWGEIFPDNSSISATECGLWICAQAYNISYRNGVQTHATMGNWSTLRPASARSSSVSGNRTLAALPASMNPAPDENFAISGLSILSTRKGLQVLEGTIEGGSGTKSYSTDFIQSVWNNTSTGDLDPWVKRLALSMTNSLRTSAPAAASSSAGFYAGTAYHVRYFFSIRWAWLTLPILIVLASLLFLFASIVRSARSGVEVVKGSPLALLFSDIDRSIKERLATTGSHRAGGMRERAGKTRVVLRSEEGKWLFKEA</sequence>
<keyword evidence="3" id="KW-1185">Reference proteome</keyword>
<dbReference type="EMBL" id="JAUBYV010000003">
    <property type="protein sequence ID" value="KAK2627651.1"/>
    <property type="molecule type" value="Genomic_DNA"/>
</dbReference>
<dbReference type="PANTHER" id="PTHR35394">
    <property type="entry name" value="DUF3176 DOMAIN-CONTAINING PROTEIN"/>
    <property type="match status" value="1"/>
</dbReference>
<dbReference type="Proteomes" id="UP001285354">
    <property type="component" value="Unassembled WGS sequence"/>
</dbReference>
<evidence type="ECO:0000256" key="1">
    <source>
        <dbReference type="SAM" id="Phobius"/>
    </source>
</evidence>
<accession>A0AAD9T1I4</accession>
<keyword evidence="1" id="KW-0472">Membrane</keyword>